<evidence type="ECO:0000313" key="2">
    <source>
        <dbReference type="Proteomes" id="UP000012138"/>
    </source>
</evidence>
<evidence type="ECO:0000313" key="1">
    <source>
        <dbReference type="EMBL" id="EMO91534.1"/>
    </source>
</evidence>
<organism evidence="1 2">
    <name type="scientific">Leptospira noguchii str. 2001034031</name>
    <dbReference type="NCBI Taxonomy" id="1193053"/>
    <lineage>
        <taxon>Bacteria</taxon>
        <taxon>Pseudomonadati</taxon>
        <taxon>Spirochaetota</taxon>
        <taxon>Spirochaetia</taxon>
        <taxon>Leptospirales</taxon>
        <taxon>Leptospiraceae</taxon>
        <taxon>Leptospira</taxon>
    </lineage>
</organism>
<gene>
    <name evidence="1" type="ORF">LEP1GSC024_2645</name>
</gene>
<comment type="caution">
    <text evidence="1">The sequence shown here is derived from an EMBL/GenBank/DDBJ whole genome shotgun (WGS) entry which is preliminary data.</text>
</comment>
<reference evidence="1 2" key="1">
    <citation type="submission" date="2013-01" db="EMBL/GenBank/DDBJ databases">
        <authorList>
            <person name="Harkins D.M."/>
            <person name="Durkin A.S."/>
            <person name="Brinkac L.M."/>
            <person name="Haft D.H."/>
            <person name="Selengut J.D."/>
            <person name="Sanka R."/>
            <person name="DePew J."/>
            <person name="Purushe J."/>
            <person name="Whelen A.C."/>
            <person name="Vinetz J.M."/>
            <person name="Sutton G.G."/>
            <person name="Nierman W.C."/>
            <person name="Fouts D.E."/>
        </authorList>
    </citation>
    <scope>NUCLEOTIDE SEQUENCE [LARGE SCALE GENOMIC DNA]</scope>
    <source>
        <strain evidence="1 2">2001034031</strain>
    </source>
</reference>
<protein>
    <submittedName>
        <fullName evidence="1">Uncharacterized protein</fullName>
    </submittedName>
</protein>
<accession>M6YPQ8</accession>
<proteinExistence type="predicted"/>
<sequence length="41" mass="4681">MVPKLTGNFLRYKSLREIASNLELLAFLKGFYILSFETNAA</sequence>
<dbReference type="AlphaFoldDB" id="M6YPQ8"/>
<dbReference type="EMBL" id="AKXB02000004">
    <property type="protein sequence ID" value="EMO91534.1"/>
    <property type="molecule type" value="Genomic_DNA"/>
</dbReference>
<name>M6YPQ8_9LEPT</name>
<dbReference type="Proteomes" id="UP000012138">
    <property type="component" value="Unassembled WGS sequence"/>
</dbReference>